<dbReference type="STRING" id="5486.A0A367Y7E7"/>
<dbReference type="Pfam" id="PF12722">
    <property type="entry name" value="Hid1"/>
    <property type="match status" value="1"/>
</dbReference>
<dbReference type="OrthoDB" id="432953at2759"/>
<dbReference type="AlphaFoldDB" id="A0A367Y7E7"/>
<dbReference type="PANTHER" id="PTHR21575:SF12">
    <property type="entry name" value="PROTEIN HID1"/>
    <property type="match status" value="1"/>
</dbReference>
<name>A0A367Y7E7_9ASCO</name>
<accession>A0A367Y7E7</accession>
<evidence type="ECO:0000313" key="3">
    <source>
        <dbReference type="Proteomes" id="UP000253472"/>
    </source>
</evidence>
<dbReference type="EMBL" id="QLNQ01000026">
    <property type="protein sequence ID" value="RCK60931.1"/>
    <property type="molecule type" value="Genomic_DNA"/>
</dbReference>
<gene>
    <name evidence="2" type="primary">HID1_1</name>
    <name evidence="2" type="ORF">Cantr_08716</name>
</gene>
<dbReference type="PANTHER" id="PTHR21575">
    <property type="entry name" value="PROTEIN HID1"/>
    <property type="match status" value="1"/>
</dbReference>
<comment type="caution">
    <text evidence="2">The sequence shown here is derived from an EMBL/GenBank/DDBJ whole genome shotgun (WGS) entry which is preliminary data.</text>
</comment>
<evidence type="ECO:0000256" key="1">
    <source>
        <dbReference type="SAM" id="MobiDB-lite"/>
    </source>
</evidence>
<reference evidence="2 3" key="1">
    <citation type="submission" date="2018-06" db="EMBL/GenBank/DDBJ databases">
        <title>Whole genome sequencing of Candida tropicalis (genome annotated by CSBL at Korea University).</title>
        <authorList>
            <person name="Ahn J."/>
        </authorList>
    </citation>
    <scope>NUCLEOTIDE SEQUENCE [LARGE SCALE GENOMIC DNA]</scope>
    <source>
        <strain evidence="2 3">ATCC 20962</strain>
    </source>
</reference>
<feature type="region of interest" description="Disordered" evidence="1">
    <location>
        <begin position="1017"/>
        <end position="1041"/>
    </location>
</feature>
<dbReference type="GO" id="GO:0016020">
    <property type="term" value="C:membrane"/>
    <property type="evidence" value="ECO:0007669"/>
    <property type="project" value="TreeGrafter"/>
</dbReference>
<dbReference type="GO" id="GO:0005797">
    <property type="term" value="C:Golgi medial cisterna"/>
    <property type="evidence" value="ECO:0007669"/>
    <property type="project" value="TreeGrafter"/>
</dbReference>
<dbReference type="Proteomes" id="UP000253472">
    <property type="component" value="Unassembled WGS sequence"/>
</dbReference>
<dbReference type="GO" id="GO:0000138">
    <property type="term" value="C:Golgi trans cisterna"/>
    <property type="evidence" value="ECO:0007669"/>
    <property type="project" value="TreeGrafter"/>
</dbReference>
<sequence>MKTSEERARFRNHFLKLSQGHVIPIDDKNNAFWNRFWQEPTCSNDIYEVITVEDIKKVRQQNLMNIIQFVQKLCNRIIYFAKESPTLGIKSKENVELLNCIRFLNRLLPFIFELDNYNNDLEIEIFWNNEFDPIACLRRVQQALHADEDDYEPEKPQIKTEHIPSCIAVKLISSLVDLLFIENLTVSTGKPQTAGKRSLSVWEPGIGNSSKYQEPNLIIDSNRSEVLRLMITLCSTAFYESISNVITQGSKFLSLLVGVTPRIELLTLVSSLLNLSCRSSRSSPAESGLAFDQIEYREVRHLCTSYSFQLLTLMIVYPLPQKSELKFLTDAGLVAKPYNMARVYMGKIHKENELLFIASSLINVLRAPLMNARDQELDAFSILKPGSGGNKPSLWSLEAAMLIWELLQSNKNFVAIIGKKYVLELMVILLYYVFAYNGKVQYKNLVFVCAYLLLYLSSSQENGFLELLFKPLAASPSQLDFYNALPSNYKLSITPITARDFLVSQTCNILLNDPSCSSQAPASSYISNSAPLPELLLKTMIEILYNLIPPVSEDDNSATLRNDKAKKLNNTNPRGGLSYQASSLVTQVIATLSRKEFILQKAFHADIVALLVRAVSTAVLKQPAPSRMLLFCMLKNEKIYDELWNTIFSFTGVFFRGNSLTKIDDKIEEQSPVLEGESVDTQQDGDYFNTDHNNTNNSTVKAIPIPTNKYEEPLNSTMSENESIEASLRPSLPTGMSAKAREKMKKDSPLGKTWPGNDSLAVILTIIIPHLKVVLNEVWSRVQGSSVDSYELVQRIAQADFSKVVEENKSQVPYDLLPDTPIDLLKFNWNHLSLGWYISLLYGQVYNTTELAKSYSGTSANNYKIVKNITSKLTLNWTSFLKLDTSNGNGSLGNINEDLEWVNNSLTNVNCWSDSNIKLFKVESTTGNSFFASLNSRLNSYGQNGNPIPVTQPYNQAVPSTPGSLNDMTRRFGDFRFNNGTSIKSVGASPLPSGLSTPIEEQEMYFQRRPYRNSVTSLHSLNTLNRSRSNTRSNTPRNSMS</sequence>
<proteinExistence type="predicted"/>
<evidence type="ECO:0000313" key="2">
    <source>
        <dbReference type="EMBL" id="RCK60931.1"/>
    </source>
</evidence>
<organism evidence="2 3">
    <name type="scientific">Candida viswanathii</name>
    <dbReference type="NCBI Taxonomy" id="5486"/>
    <lineage>
        <taxon>Eukaryota</taxon>
        <taxon>Fungi</taxon>
        <taxon>Dikarya</taxon>
        <taxon>Ascomycota</taxon>
        <taxon>Saccharomycotina</taxon>
        <taxon>Pichiomycetes</taxon>
        <taxon>Debaryomycetaceae</taxon>
        <taxon>Candida/Lodderomyces clade</taxon>
        <taxon>Candida</taxon>
    </lineage>
</organism>
<dbReference type="InterPro" id="IPR026705">
    <property type="entry name" value="Hid-1/Ecm30"/>
</dbReference>
<protein>
    <submittedName>
        <fullName evidence="2">Protein HID1</fullName>
    </submittedName>
</protein>
<keyword evidence="3" id="KW-1185">Reference proteome</keyword>